<evidence type="ECO:0008006" key="4">
    <source>
        <dbReference type="Google" id="ProtNLM"/>
    </source>
</evidence>
<accession>A0A2N9HCJ8</accession>
<evidence type="ECO:0000256" key="2">
    <source>
        <dbReference type="ARBA" id="ARBA00023146"/>
    </source>
</evidence>
<dbReference type="GO" id="GO:0005739">
    <property type="term" value="C:mitochondrion"/>
    <property type="evidence" value="ECO:0007669"/>
    <property type="project" value="TreeGrafter"/>
</dbReference>
<organism evidence="3">
    <name type="scientific">Fagus sylvatica</name>
    <name type="common">Beechnut</name>
    <dbReference type="NCBI Taxonomy" id="28930"/>
    <lineage>
        <taxon>Eukaryota</taxon>
        <taxon>Viridiplantae</taxon>
        <taxon>Streptophyta</taxon>
        <taxon>Embryophyta</taxon>
        <taxon>Tracheophyta</taxon>
        <taxon>Spermatophyta</taxon>
        <taxon>Magnoliopsida</taxon>
        <taxon>eudicotyledons</taxon>
        <taxon>Gunneridae</taxon>
        <taxon>Pentapetalae</taxon>
        <taxon>rosids</taxon>
        <taxon>fabids</taxon>
        <taxon>Fagales</taxon>
        <taxon>Fagaceae</taxon>
        <taxon>Fagus</taxon>
    </lineage>
</organism>
<keyword evidence="2" id="KW-0030">Aminoacyl-tRNA synthetase</keyword>
<evidence type="ECO:0000256" key="1">
    <source>
        <dbReference type="ARBA" id="ARBA00022917"/>
    </source>
</evidence>
<name>A0A2N9HCJ8_FAGSY</name>
<dbReference type="CDD" id="cd04318">
    <property type="entry name" value="EcAsnRS_like_N"/>
    <property type="match status" value="1"/>
</dbReference>
<dbReference type="EMBL" id="OIVN01003201">
    <property type="protein sequence ID" value="SPD09473.1"/>
    <property type="molecule type" value="Genomic_DNA"/>
</dbReference>
<sequence length="231" mass="25739">MATEQQQEQPAAEVSMPVALTRSNYSNRVLLKTILKRDDVDGGERLVGERVLIGGWVKSSKEVTKDPVLPPPQSDDVVAEKEPKVDITCVELLQSRIPFFRSIIKVFGGGHYHLHDRQKLEQVAPRPPPPPPPSIAFLQVSDGSCVATLQVIVDSSIASPRQFLPIGTCILVEGVLMEPSERGKQVIELKVEKILHIGTVEHEKYPLAKKKLPFEMLRDYSQFRSRTTTVS</sequence>
<protein>
    <recommendedName>
        <fullName evidence="4">OB domain-containing protein</fullName>
    </recommendedName>
</protein>
<reference evidence="3" key="1">
    <citation type="submission" date="2018-02" db="EMBL/GenBank/DDBJ databases">
        <authorList>
            <person name="Cohen D.B."/>
            <person name="Kent A.D."/>
        </authorList>
    </citation>
    <scope>NUCLEOTIDE SEQUENCE</scope>
</reference>
<evidence type="ECO:0000313" key="3">
    <source>
        <dbReference type="EMBL" id="SPD09473.1"/>
    </source>
</evidence>
<dbReference type="GO" id="GO:0006421">
    <property type="term" value="P:asparaginyl-tRNA aminoacylation"/>
    <property type="evidence" value="ECO:0007669"/>
    <property type="project" value="TreeGrafter"/>
</dbReference>
<dbReference type="AlphaFoldDB" id="A0A2N9HCJ8"/>
<dbReference type="PANTHER" id="PTHR22594:SF36">
    <property type="entry name" value="ASPARAGINE--TRNA LIGASE, CYTOPLASMIC 2"/>
    <property type="match status" value="1"/>
</dbReference>
<gene>
    <name evidence="3" type="ORF">FSB_LOCUS37355</name>
</gene>
<dbReference type="GO" id="GO:0004816">
    <property type="term" value="F:asparagine-tRNA ligase activity"/>
    <property type="evidence" value="ECO:0007669"/>
    <property type="project" value="TreeGrafter"/>
</dbReference>
<keyword evidence="1" id="KW-0648">Protein biosynthesis</keyword>
<dbReference type="PANTHER" id="PTHR22594">
    <property type="entry name" value="ASPARTYL/LYSYL-TRNA SYNTHETASE"/>
    <property type="match status" value="1"/>
</dbReference>
<keyword evidence="2" id="KW-0436">Ligase</keyword>
<proteinExistence type="predicted"/>
<dbReference type="GO" id="GO:0005524">
    <property type="term" value="F:ATP binding"/>
    <property type="evidence" value="ECO:0007669"/>
    <property type="project" value="UniProtKB-KW"/>
</dbReference>